<comment type="caution">
    <text evidence="1">The sequence shown here is derived from an EMBL/GenBank/DDBJ whole genome shotgun (WGS) entry which is preliminary data.</text>
</comment>
<dbReference type="OMA" id="RIEHYMA"/>
<dbReference type="Proteomes" id="UP000688137">
    <property type="component" value="Unassembled WGS sequence"/>
</dbReference>
<sequence length="301" mass="35285">MNQSTLIEDLNGSNVSRLLKQIKEITQDELYEEMTQLKTRVLGLLKDYQSSLQQKENIRQLNQQIRKDVTNISNDYSQIIEKMNQSVDCTFISIESITPFQKNEKEMNKMFNLVEEFLEKFQGKKANYNLYTSFISDKMERSGISMADTSIIDVNCRISIIKDQISSNLSDKKYSQLVIMETVDALQEALNSQKIEKIRSIIKRIEHYMAQCQHDPTDLYQMLQKAVESCKEKEIELQNQSIIEDKDIKRRFFDLALEIKSELPINHPGRKVLVSVLFEKAQNIEESQWHDWILDQLSQQN</sequence>
<proteinExistence type="predicted"/>
<dbReference type="EMBL" id="CAJJDM010000108">
    <property type="protein sequence ID" value="CAD8097830.1"/>
    <property type="molecule type" value="Genomic_DNA"/>
</dbReference>
<evidence type="ECO:0000313" key="1">
    <source>
        <dbReference type="EMBL" id="CAD8097830.1"/>
    </source>
</evidence>
<reference evidence="1" key="1">
    <citation type="submission" date="2021-01" db="EMBL/GenBank/DDBJ databases">
        <authorList>
            <consortium name="Genoscope - CEA"/>
            <person name="William W."/>
        </authorList>
    </citation>
    <scope>NUCLEOTIDE SEQUENCE</scope>
</reference>
<evidence type="ECO:0000313" key="2">
    <source>
        <dbReference type="Proteomes" id="UP000688137"/>
    </source>
</evidence>
<organism evidence="1 2">
    <name type="scientific">Paramecium primaurelia</name>
    <dbReference type="NCBI Taxonomy" id="5886"/>
    <lineage>
        <taxon>Eukaryota</taxon>
        <taxon>Sar</taxon>
        <taxon>Alveolata</taxon>
        <taxon>Ciliophora</taxon>
        <taxon>Intramacronucleata</taxon>
        <taxon>Oligohymenophorea</taxon>
        <taxon>Peniculida</taxon>
        <taxon>Parameciidae</taxon>
        <taxon>Paramecium</taxon>
    </lineage>
</organism>
<protein>
    <submittedName>
        <fullName evidence="1">Uncharacterized protein</fullName>
    </submittedName>
</protein>
<gene>
    <name evidence="1" type="ORF">PPRIM_AZ9-3.1.T1050057</name>
</gene>
<keyword evidence="2" id="KW-1185">Reference proteome</keyword>
<dbReference type="AlphaFoldDB" id="A0A8S1P4B1"/>
<accession>A0A8S1P4B1</accession>
<name>A0A8S1P4B1_PARPR</name>